<keyword evidence="2" id="KW-1185">Reference proteome</keyword>
<dbReference type="STRING" id="150121.SAMN06296010_0408"/>
<evidence type="ECO:0000313" key="2">
    <source>
        <dbReference type="Proteomes" id="UP000193244"/>
    </source>
</evidence>
<proteinExistence type="predicted"/>
<organism evidence="1 2">
    <name type="scientific">Agreia pratensis</name>
    <dbReference type="NCBI Taxonomy" id="150121"/>
    <lineage>
        <taxon>Bacteria</taxon>
        <taxon>Bacillati</taxon>
        <taxon>Actinomycetota</taxon>
        <taxon>Actinomycetes</taxon>
        <taxon>Micrococcales</taxon>
        <taxon>Microbacteriaceae</taxon>
        <taxon>Agreia</taxon>
    </lineage>
</organism>
<accession>A0A1X7IDS0</accession>
<dbReference type="RefSeq" id="WP_085482449.1">
    <property type="nucleotide sequence ID" value="NZ_FXAY01000001.1"/>
</dbReference>
<dbReference type="OrthoDB" id="5517693at2"/>
<gene>
    <name evidence="1" type="ORF">SAMN06296010_0408</name>
</gene>
<dbReference type="Proteomes" id="UP000193244">
    <property type="component" value="Unassembled WGS sequence"/>
</dbReference>
<name>A0A1X7IDS0_9MICO</name>
<dbReference type="EMBL" id="FXAY01000001">
    <property type="protein sequence ID" value="SMG12701.1"/>
    <property type="molecule type" value="Genomic_DNA"/>
</dbReference>
<dbReference type="AlphaFoldDB" id="A0A1X7IDS0"/>
<evidence type="ECO:0000313" key="1">
    <source>
        <dbReference type="EMBL" id="SMG12701.1"/>
    </source>
</evidence>
<reference evidence="2" key="1">
    <citation type="submission" date="2017-04" db="EMBL/GenBank/DDBJ databases">
        <authorList>
            <person name="Varghese N."/>
            <person name="Submissions S."/>
        </authorList>
    </citation>
    <scope>NUCLEOTIDE SEQUENCE [LARGE SCALE GENOMIC DNA]</scope>
    <source>
        <strain evidence="2">VKM Ac-2510</strain>
    </source>
</reference>
<protein>
    <submittedName>
        <fullName evidence="1">Transcriptional regulator, AbiEi antitoxin, Type IV TA system</fullName>
    </submittedName>
</protein>
<sequence length="328" mass="37149">MPQKNPEDRLLYVRERSLLVGDDSALRSRAARGELLRISHGVYAPEQEWNAWNAAERYRARVFGVANSRRADVVLWGYSAAALWRLPVIGAWPDEVHLLTEKARGGRSHDRIRRHALGFEHAELTLLDGVRVTGAARTVIDLASSAPFMSAVAAADFALHNEMTNHDELRAILSALGRFRGSSRAARVVDFASPLAESVAESAGRVTMARCRFPQPELQKEFWGPNGEHAFVDYWFRGAKTIGEVDGRAKYEDPVFLRGRTPEQALWDEKLREDWLRLQSDGFGRWDWSIAVSPRRLTQRLLEMGVPQVAPNHPDAFHVRPLDDERRQ</sequence>